<dbReference type="InterPro" id="IPR006166">
    <property type="entry name" value="ERCC4_domain"/>
</dbReference>
<dbReference type="Proteomes" id="UP000003763">
    <property type="component" value="Unassembled WGS sequence"/>
</dbReference>
<evidence type="ECO:0000313" key="3">
    <source>
        <dbReference type="Proteomes" id="UP000003763"/>
    </source>
</evidence>
<reference evidence="2 3" key="1">
    <citation type="submission" date="2011-08" db="EMBL/GenBank/DDBJ databases">
        <title>The Genome Sequence of Clostridium citroniae WAL-17108.</title>
        <authorList>
            <consortium name="The Broad Institute Genome Sequencing Platform"/>
            <person name="Earl A."/>
            <person name="Ward D."/>
            <person name="Feldgarden M."/>
            <person name="Gevers D."/>
            <person name="Finegold S.M."/>
            <person name="Summanen P.H."/>
            <person name="Molitoris D.R."/>
            <person name="Vaisanen M.L."/>
            <person name="Daigneault M."/>
            <person name="Allen-Vercoe E."/>
            <person name="Young S.K."/>
            <person name="Zeng Q."/>
            <person name="Gargeya S."/>
            <person name="Fitzgerald M."/>
            <person name="Haas B."/>
            <person name="Abouelleil A."/>
            <person name="Alvarado L."/>
            <person name="Arachchi H.M."/>
            <person name="Berlin A."/>
            <person name="Brown A."/>
            <person name="Chapman S.B."/>
            <person name="Chen Z."/>
            <person name="Dunbar C."/>
            <person name="Freedman E."/>
            <person name="Gearin G."/>
            <person name="Gellesch M."/>
            <person name="Goldberg J."/>
            <person name="Griggs A."/>
            <person name="Gujja S."/>
            <person name="Heiman D."/>
            <person name="Howarth C."/>
            <person name="Larson L."/>
            <person name="Lui A."/>
            <person name="MacDonald P.J.P."/>
            <person name="Montmayeur A."/>
            <person name="Murphy C."/>
            <person name="Neiman D."/>
            <person name="Pearson M."/>
            <person name="Priest M."/>
            <person name="Roberts A."/>
            <person name="Saif S."/>
            <person name="Shea T."/>
            <person name="Shenoy N."/>
            <person name="Sisk P."/>
            <person name="Stolte C."/>
            <person name="Sykes S."/>
            <person name="Wortman J."/>
            <person name="Nusbaum C."/>
            <person name="Birren B."/>
        </authorList>
    </citation>
    <scope>NUCLEOTIDE SEQUENCE [LARGE SCALE GENOMIC DNA]</scope>
    <source>
        <strain evidence="2 3">WAL-17108</strain>
    </source>
</reference>
<dbReference type="SUPFAM" id="SSF52980">
    <property type="entry name" value="Restriction endonuclease-like"/>
    <property type="match status" value="1"/>
</dbReference>
<name>G5HE54_9FIRM</name>
<protein>
    <recommendedName>
        <fullName evidence="1">ERCC4 domain-containing protein</fullName>
    </recommendedName>
</protein>
<dbReference type="GO" id="GO:0003677">
    <property type="term" value="F:DNA binding"/>
    <property type="evidence" value="ECO:0007669"/>
    <property type="project" value="InterPro"/>
</dbReference>
<dbReference type="AlphaFoldDB" id="G5HE54"/>
<gene>
    <name evidence="2" type="ORF">HMPREF9469_00866</name>
</gene>
<dbReference type="GO" id="GO:0004518">
    <property type="term" value="F:nuclease activity"/>
    <property type="evidence" value="ECO:0007669"/>
    <property type="project" value="InterPro"/>
</dbReference>
<comment type="caution">
    <text evidence="2">The sequence shown here is derived from an EMBL/GenBank/DDBJ whole genome shotgun (WGS) entry which is preliminary data.</text>
</comment>
<dbReference type="RefSeq" id="WP_007859514.1">
    <property type="nucleotide sequence ID" value="NZ_JH376420.1"/>
</dbReference>
<evidence type="ECO:0000313" key="2">
    <source>
        <dbReference type="EMBL" id="EHF00281.1"/>
    </source>
</evidence>
<dbReference type="Gene3D" id="3.40.50.10130">
    <property type="match status" value="1"/>
</dbReference>
<dbReference type="EMBL" id="ADLJ01000006">
    <property type="protein sequence ID" value="EHF00281.1"/>
    <property type="molecule type" value="Genomic_DNA"/>
</dbReference>
<sequence length="177" mass="20910">MLDRQKYTDAEIDRMIKSMVILTDSREQKNSHITTYLDKHNVLHKKIGMPCGDYSFMLPADPEFGIIRDKYFYNEIFIERKNSAEELSGCFTRTRTRFEEEFSLSRAKRKYLLIEGCNYFDIVDGKYNTDYGSKSFTASLHSFNSRYGLEIIFMPDPRYSAVFIVGTMQYFLRNLLK</sequence>
<feature type="domain" description="ERCC4" evidence="1">
    <location>
        <begin position="20"/>
        <end position="118"/>
    </location>
</feature>
<accession>G5HE54</accession>
<proteinExistence type="predicted"/>
<dbReference type="Pfam" id="PF02732">
    <property type="entry name" value="ERCC4"/>
    <property type="match status" value="1"/>
</dbReference>
<dbReference type="HOGENOM" id="CLU_118021_0_0_9"/>
<dbReference type="SMART" id="SM00891">
    <property type="entry name" value="ERCC4"/>
    <property type="match status" value="1"/>
</dbReference>
<dbReference type="InterPro" id="IPR011335">
    <property type="entry name" value="Restrct_endonuc-II-like"/>
</dbReference>
<dbReference type="eggNOG" id="ENOG503001F">
    <property type="taxonomic scope" value="Bacteria"/>
</dbReference>
<evidence type="ECO:0000259" key="1">
    <source>
        <dbReference type="SMART" id="SM00891"/>
    </source>
</evidence>
<organism evidence="2 3">
    <name type="scientific">[Clostridium] citroniae WAL-17108</name>
    <dbReference type="NCBI Taxonomy" id="742733"/>
    <lineage>
        <taxon>Bacteria</taxon>
        <taxon>Bacillati</taxon>
        <taxon>Bacillota</taxon>
        <taxon>Clostridia</taxon>
        <taxon>Lachnospirales</taxon>
        <taxon>Lachnospiraceae</taxon>
        <taxon>Enterocloster</taxon>
    </lineage>
</organism>
<dbReference type="GO" id="GO:0006259">
    <property type="term" value="P:DNA metabolic process"/>
    <property type="evidence" value="ECO:0007669"/>
    <property type="project" value="UniProtKB-ARBA"/>
</dbReference>